<dbReference type="EMBL" id="NMRN01000012">
    <property type="protein sequence ID" value="PAS93858.1"/>
    <property type="molecule type" value="Genomic_DNA"/>
</dbReference>
<dbReference type="EMBL" id="MDUX01000006">
    <property type="protein sequence ID" value="KAF7600359.1"/>
    <property type="molecule type" value="Genomic_DNA"/>
</dbReference>
<dbReference type="OrthoDB" id="8527558at2"/>
<dbReference type="Gene3D" id="1.10.238.160">
    <property type="match status" value="1"/>
</dbReference>
<evidence type="ECO:0000313" key="3">
    <source>
        <dbReference type="Proteomes" id="UP000216107"/>
    </source>
</evidence>
<sequence length="68" mass="7544">MNQLPEAGFLRLSQIIGSPDKGIPPIIPVKKSTWWQGVKEGHFPQPVKLGPRVTAWRVEDIRSLIASA</sequence>
<comment type="caution">
    <text evidence="2">The sequence shown here is derived from an EMBL/GenBank/DDBJ whole genome shotgun (WGS) entry which is preliminary data.</text>
</comment>
<reference evidence="2 3" key="2">
    <citation type="submission" date="2017-07" db="EMBL/GenBank/DDBJ databases">
        <title>Candidatus Dactylopiibacterium carminicum, a nitrogen-fixing symbiont of the cochineal insect Dactylopius coccus and Dactylopius opuntiae (Hemiptera: Coccoidea: Dactylopiidae).</title>
        <authorList>
            <person name="Vera A."/>
        </authorList>
    </citation>
    <scope>NUCLEOTIDE SEQUENCE [LARGE SCALE GENOMIC DNA]</scope>
    <source>
        <strain evidence="2 3">NFDCM</strain>
    </source>
</reference>
<dbReference type="Proteomes" id="UP000623509">
    <property type="component" value="Unassembled WGS sequence"/>
</dbReference>
<keyword evidence="4" id="KW-1185">Reference proteome</keyword>
<evidence type="ECO:0000313" key="1">
    <source>
        <dbReference type="EMBL" id="KAF7600359.1"/>
    </source>
</evidence>
<reference evidence="1 4" key="1">
    <citation type="submission" date="2016-08" db="EMBL/GenBank/DDBJ databases">
        <title>Candidatus Dactylopiibacterium carminicum genome sequence.</title>
        <authorList>
            <person name="Ramirez-Puebla S.T."/>
            <person name="Ormeno-Orrillo E."/>
            <person name="Vera-Ponce De Leon A."/>
            <person name="Luis L."/>
            <person name="Sanchez-Flores A."/>
            <person name="Monica R."/>
            <person name="Martinez-Romero E."/>
        </authorList>
    </citation>
    <scope>NUCLEOTIDE SEQUENCE [LARGE SCALE GENOMIC DNA]</scope>
    <source>
        <strain evidence="1">END1</strain>
    </source>
</reference>
<name>A0A272EUS7_9RHOO</name>
<dbReference type="InterPro" id="IPR010260">
    <property type="entry name" value="AlpA"/>
</dbReference>
<proteinExistence type="predicted"/>
<dbReference type="Proteomes" id="UP000216107">
    <property type="component" value="Unassembled WGS sequence"/>
</dbReference>
<dbReference type="AlphaFoldDB" id="A0A272EUS7"/>
<evidence type="ECO:0000313" key="4">
    <source>
        <dbReference type="Proteomes" id="UP000623509"/>
    </source>
</evidence>
<accession>A0A272EUS7</accession>
<gene>
    <name evidence="1" type="ORF">BGI27_02980</name>
    <name evidence="2" type="ORF">CGU29_06145</name>
</gene>
<dbReference type="RefSeq" id="WP_095523436.1">
    <property type="nucleotide sequence ID" value="NZ_MDUX01000006.1"/>
</dbReference>
<protein>
    <submittedName>
        <fullName evidence="1">AlpA family phage regulatory protein</fullName>
    </submittedName>
    <submittedName>
        <fullName evidence="2">Transcriptional regulator</fullName>
    </submittedName>
</protein>
<organism evidence="2 3">
    <name type="scientific">Candidatus Dactylopiibacterium carminicum</name>
    <dbReference type="NCBI Taxonomy" id="857335"/>
    <lineage>
        <taxon>Bacteria</taxon>
        <taxon>Pseudomonadati</taxon>
        <taxon>Pseudomonadota</taxon>
        <taxon>Betaproteobacteria</taxon>
        <taxon>Rhodocyclales</taxon>
        <taxon>Rhodocyclaceae</taxon>
        <taxon>Candidatus Dactylopiibacterium</taxon>
    </lineage>
</organism>
<dbReference type="Pfam" id="PF05930">
    <property type="entry name" value="Phage_AlpA"/>
    <property type="match status" value="1"/>
</dbReference>
<evidence type="ECO:0000313" key="2">
    <source>
        <dbReference type="EMBL" id="PAS93858.1"/>
    </source>
</evidence>